<protein>
    <submittedName>
        <fullName evidence="3">CRISPR-associated protein Cst2</fullName>
    </submittedName>
</protein>
<comment type="function">
    <text evidence="2">CRISPR (clustered regularly interspaced short palindromic repeat) is an adaptive immune system that provides protection against mobile genetic elements (viruses, transposable elements and conjugative plasmids). CRISPR clusters contain spacers, sequences complementary to antecedent mobile elements, and target invading nucleic acids. CRISPR clusters are transcribed and processed into CRISPR RNA (crRNA).</text>
</comment>
<evidence type="ECO:0000313" key="3">
    <source>
        <dbReference type="EMBL" id="MBP2025112.1"/>
    </source>
</evidence>
<evidence type="ECO:0000313" key="4">
    <source>
        <dbReference type="Proteomes" id="UP001519306"/>
    </source>
</evidence>
<name>A0ABS4KBI0_9FIRM</name>
<dbReference type="Proteomes" id="UP001519306">
    <property type="component" value="Unassembled WGS sequence"/>
</dbReference>
<dbReference type="EMBL" id="JAGGLJ010000005">
    <property type="protein sequence ID" value="MBP2025112.1"/>
    <property type="molecule type" value="Genomic_DNA"/>
</dbReference>
<accession>A0ABS4KBI0</accession>
<dbReference type="InterPro" id="IPR013414">
    <property type="entry name" value="Cas7/Cst2/DevR_sub_I-B/Tneap"/>
</dbReference>
<gene>
    <name evidence="3" type="ORF">J2Z71_000637</name>
</gene>
<comment type="caution">
    <text evidence="3">The sequence shown here is derived from an EMBL/GenBank/DDBJ whole genome shotgun (WGS) entry which is preliminary data.</text>
</comment>
<dbReference type="Pfam" id="PF01905">
    <property type="entry name" value="DevR"/>
    <property type="match status" value="1"/>
</dbReference>
<evidence type="ECO:0000256" key="1">
    <source>
        <dbReference type="ARBA" id="ARBA00023118"/>
    </source>
</evidence>
<dbReference type="InterPro" id="IPR010154">
    <property type="entry name" value="CRISPR-assoc_Cas7/Cst2/DevR"/>
</dbReference>
<dbReference type="RefSeq" id="WP_210060414.1">
    <property type="nucleotide sequence ID" value="NZ_JAGGLJ010000005.1"/>
</dbReference>
<dbReference type="NCBIfam" id="TIGR02585">
    <property type="entry name" value="cas_Cst2_DevR"/>
    <property type="match status" value="1"/>
</dbReference>
<evidence type="ECO:0000256" key="2">
    <source>
        <dbReference type="ARBA" id="ARBA00025626"/>
    </source>
</evidence>
<keyword evidence="1" id="KW-0051">Antiviral defense</keyword>
<organism evidence="3 4">
    <name type="scientific">Peptoniphilus stercorisuis</name>
    <dbReference type="NCBI Taxonomy" id="1436965"/>
    <lineage>
        <taxon>Bacteria</taxon>
        <taxon>Bacillati</taxon>
        <taxon>Bacillota</taxon>
        <taxon>Tissierellia</taxon>
        <taxon>Tissierellales</taxon>
        <taxon>Peptoniphilaceae</taxon>
        <taxon>Peptoniphilus</taxon>
    </lineage>
</organism>
<keyword evidence="4" id="KW-1185">Reference proteome</keyword>
<dbReference type="NCBIfam" id="TIGR01875">
    <property type="entry name" value="cas_MJ0381"/>
    <property type="match status" value="1"/>
</dbReference>
<sequence length="289" mass="32814">MKPMGLTISVIFQASSLNYGESIGNVASLKKISRGKGDQYTYISRQALRYNIVNQMGVDNTPIGLDGSVLQFDKEAKIDKYPEIDLFGYMKTSKDSKIRSAIARLSNAVSLETFKGDVDFLTNKGLLDRYKKDNKKDGGNISQSEIHSSFYTYTLAVDLDRVGIDENDNIEIENSEKAKRVNSLLDSIRYLYRDIKGRREDLSPIFIIGGVYDIKNPIFMNAIGVEENRLNVNRIEDKISKEIEKDTISALVKGIFENDEEIENSLKSKNMNEFFEELKNKVSDYYEGN</sequence>
<proteinExistence type="predicted"/>
<reference evidence="3 4" key="1">
    <citation type="submission" date="2021-03" db="EMBL/GenBank/DDBJ databases">
        <title>Genomic Encyclopedia of Type Strains, Phase IV (KMG-IV): sequencing the most valuable type-strain genomes for metagenomic binning, comparative biology and taxonomic classification.</title>
        <authorList>
            <person name="Goeker M."/>
        </authorList>
    </citation>
    <scope>NUCLEOTIDE SEQUENCE [LARGE SCALE GENOMIC DNA]</scope>
    <source>
        <strain evidence="3 4">DSM 27563</strain>
    </source>
</reference>